<dbReference type="Gene3D" id="3.20.20.140">
    <property type="entry name" value="Metal-dependent hydrolases"/>
    <property type="match status" value="1"/>
</dbReference>
<organism evidence="2 3">
    <name type="scientific">Candidatus Pullichristensenella stercorigallinarum</name>
    <dbReference type="NCBI Taxonomy" id="2840909"/>
    <lineage>
        <taxon>Bacteria</taxon>
        <taxon>Bacillati</taxon>
        <taxon>Bacillota</taxon>
        <taxon>Clostridia</taxon>
        <taxon>Candidatus Pullichristensenella</taxon>
    </lineage>
</organism>
<dbReference type="SUPFAM" id="SSF51556">
    <property type="entry name" value="Metallo-dependent hydrolases"/>
    <property type="match status" value="1"/>
</dbReference>
<accession>A0A9D1CX47</accession>
<dbReference type="InterPro" id="IPR001130">
    <property type="entry name" value="TatD-like"/>
</dbReference>
<evidence type="ECO:0000313" key="3">
    <source>
        <dbReference type="Proteomes" id="UP000824260"/>
    </source>
</evidence>
<feature type="binding site" evidence="1">
    <location>
        <position position="148"/>
    </location>
    <ligand>
        <name>a divalent metal cation</name>
        <dbReference type="ChEBI" id="CHEBI:60240"/>
        <label>2</label>
    </ligand>
</feature>
<dbReference type="AlphaFoldDB" id="A0A9D1CX47"/>
<dbReference type="PANTHER" id="PTHR46124">
    <property type="entry name" value="D-AMINOACYL-TRNA DEACYLASE"/>
    <property type="match status" value="1"/>
</dbReference>
<reference evidence="2" key="1">
    <citation type="submission" date="2020-10" db="EMBL/GenBank/DDBJ databases">
        <authorList>
            <person name="Gilroy R."/>
        </authorList>
    </citation>
    <scope>NUCLEOTIDE SEQUENCE</scope>
    <source>
        <strain evidence="2">ChiSjej6B24-2974</strain>
    </source>
</reference>
<feature type="binding site" evidence="1">
    <location>
        <position position="195"/>
    </location>
    <ligand>
        <name>a divalent metal cation</name>
        <dbReference type="ChEBI" id="CHEBI:60240"/>
        <label>1</label>
    </ligand>
</feature>
<keyword evidence="2" id="KW-0378">Hydrolase</keyword>
<dbReference type="GO" id="GO:0046872">
    <property type="term" value="F:metal ion binding"/>
    <property type="evidence" value="ECO:0007669"/>
    <property type="project" value="UniProtKB-KW"/>
</dbReference>
<reference evidence="2" key="2">
    <citation type="journal article" date="2021" name="PeerJ">
        <title>Extensive microbial diversity within the chicken gut microbiome revealed by metagenomics and culture.</title>
        <authorList>
            <person name="Gilroy R."/>
            <person name="Ravi A."/>
            <person name="Getino M."/>
            <person name="Pursley I."/>
            <person name="Horton D.L."/>
            <person name="Alikhan N.F."/>
            <person name="Baker D."/>
            <person name="Gharbi K."/>
            <person name="Hall N."/>
            <person name="Watson M."/>
            <person name="Adriaenssens E.M."/>
            <person name="Foster-Nyarko E."/>
            <person name="Jarju S."/>
            <person name="Secka A."/>
            <person name="Antonio M."/>
            <person name="Oren A."/>
            <person name="Chaudhuri R.R."/>
            <person name="La Ragione R."/>
            <person name="Hildebrand F."/>
            <person name="Pallen M.J."/>
        </authorList>
    </citation>
    <scope>NUCLEOTIDE SEQUENCE</scope>
    <source>
        <strain evidence="2">ChiSjej6B24-2974</strain>
    </source>
</reference>
<dbReference type="GO" id="GO:0016788">
    <property type="term" value="F:hydrolase activity, acting on ester bonds"/>
    <property type="evidence" value="ECO:0007669"/>
    <property type="project" value="InterPro"/>
</dbReference>
<dbReference type="InterPro" id="IPR032466">
    <property type="entry name" value="Metal_Hydrolase"/>
</dbReference>
<feature type="binding site" evidence="1">
    <location>
        <position position="19"/>
    </location>
    <ligand>
        <name>a divalent metal cation</name>
        <dbReference type="ChEBI" id="CHEBI:60240"/>
        <label>1</label>
    </ligand>
</feature>
<sequence length="248" mass="27613">MENTKNESLNFPMCDAHAHLGSGAETAARRAQGIRTALCGTDPENARLVQDACAQEALFAPTYGLHPWKTARFDVREMEPWLAKCRVIGEIGLDSVWCDVPAHDQRPAFARQLDIAREMGKRVLLHTKGCEAEIARMVAERNVPCVVHWYSCAQHLERYLDLDSYFTIGPDIFTNPAVREVARRAPRGRLLVETDGLSAVEWAQGKPTQPEKLGALLEKMLAEAAAIRGEAPEDLRCEAAEAYRQLYG</sequence>
<gene>
    <name evidence="2" type="ORF">IAA52_07530</name>
</gene>
<dbReference type="GO" id="GO:0005829">
    <property type="term" value="C:cytosol"/>
    <property type="evidence" value="ECO:0007669"/>
    <property type="project" value="TreeGrafter"/>
</dbReference>
<feature type="binding site" evidence="1">
    <location>
        <position position="126"/>
    </location>
    <ligand>
        <name>a divalent metal cation</name>
        <dbReference type="ChEBI" id="CHEBI:60240"/>
        <label>2</label>
    </ligand>
</feature>
<evidence type="ECO:0000256" key="1">
    <source>
        <dbReference type="PIRSR" id="PIRSR005902-1"/>
    </source>
</evidence>
<dbReference type="Pfam" id="PF01026">
    <property type="entry name" value="TatD_DNase"/>
    <property type="match status" value="1"/>
</dbReference>
<protein>
    <submittedName>
        <fullName evidence="2">TatD family hydrolase</fullName>
    </submittedName>
</protein>
<feature type="binding site" evidence="1">
    <location>
        <position position="90"/>
    </location>
    <ligand>
        <name>a divalent metal cation</name>
        <dbReference type="ChEBI" id="CHEBI:60240"/>
        <label>1</label>
    </ligand>
</feature>
<proteinExistence type="predicted"/>
<feature type="binding site" evidence="1">
    <location>
        <position position="17"/>
    </location>
    <ligand>
        <name>a divalent metal cation</name>
        <dbReference type="ChEBI" id="CHEBI:60240"/>
        <label>1</label>
    </ligand>
</feature>
<dbReference type="PANTHER" id="PTHR46124:SF2">
    <property type="entry name" value="D-AMINOACYL-TRNA DEACYLASE"/>
    <property type="match status" value="1"/>
</dbReference>
<dbReference type="PIRSF" id="PIRSF005902">
    <property type="entry name" value="DNase_TatD"/>
    <property type="match status" value="1"/>
</dbReference>
<dbReference type="EMBL" id="DVFZ01000076">
    <property type="protein sequence ID" value="HIQ82939.1"/>
    <property type="molecule type" value="Genomic_DNA"/>
</dbReference>
<dbReference type="Proteomes" id="UP000824260">
    <property type="component" value="Unassembled WGS sequence"/>
</dbReference>
<evidence type="ECO:0000313" key="2">
    <source>
        <dbReference type="EMBL" id="HIQ82939.1"/>
    </source>
</evidence>
<comment type="caution">
    <text evidence="2">The sequence shown here is derived from an EMBL/GenBank/DDBJ whole genome shotgun (WGS) entry which is preliminary data.</text>
</comment>
<name>A0A9D1CX47_9FIRM</name>
<keyword evidence="1" id="KW-0479">Metal-binding</keyword>